<comment type="caution">
    <text evidence="3">The sequence shown here is derived from an EMBL/GenBank/DDBJ whole genome shotgun (WGS) entry which is preliminary data.</text>
</comment>
<evidence type="ECO:0000313" key="3">
    <source>
        <dbReference type="EMBL" id="KAG5595915.1"/>
    </source>
</evidence>
<gene>
    <name evidence="3" type="ORF">H5410_037147</name>
</gene>
<dbReference type="PANTHER" id="PTHR23024:SF212">
    <property type="entry name" value="CARBOXYLESTERASE 9-RELATED"/>
    <property type="match status" value="1"/>
</dbReference>
<dbReference type="InterPro" id="IPR050466">
    <property type="entry name" value="Carboxylest/Gibb_receptor"/>
</dbReference>
<accession>A0A9J5Y5G8</accession>
<dbReference type="OrthoDB" id="408631at2759"/>
<dbReference type="EMBL" id="JACXVP010000007">
    <property type="protein sequence ID" value="KAG5595915.1"/>
    <property type="molecule type" value="Genomic_DNA"/>
</dbReference>
<protein>
    <recommendedName>
        <fullName evidence="2">Alpha/beta hydrolase fold-3 domain-containing protein</fullName>
    </recommendedName>
</protein>
<evidence type="ECO:0000256" key="1">
    <source>
        <dbReference type="ARBA" id="ARBA00010515"/>
    </source>
</evidence>
<feature type="domain" description="Alpha/beta hydrolase fold-3" evidence="2">
    <location>
        <begin position="57"/>
        <end position="185"/>
    </location>
</feature>
<dbReference type="PANTHER" id="PTHR23024">
    <property type="entry name" value="ARYLACETAMIDE DEACETYLASE"/>
    <property type="match status" value="1"/>
</dbReference>
<reference evidence="3 4" key="1">
    <citation type="submission" date="2020-09" db="EMBL/GenBank/DDBJ databases">
        <title>De no assembly of potato wild relative species, Solanum commersonii.</title>
        <authorList>
            <person name="Cho K."/>
        </authorList>
    </citation>
    <scope>NUCLEOTIDE SEQUENCE [LARGE SCALE GENOMIC DNA]</scope>
    <source>
        <strain evidence="3">LZ3.2</strain>
        <tissue evidence="3">Leaf</tissue>
    </source>
</reference>
<name>A0A9J5Y5G8_SOLCO</name>
<dbReference type="InterPro" id="IPR029058">
    <property type="entry name" value="AB_hydrolase_fold"/>
</dbReference>
<organism evidence="3 4">
    <name type="scientific">Solanum commersonii</name>
    <name type="common">Commerson's wild potato</name>
    <name type="synonym">Commerson's nightshade</name>
    <dbReference type="NCBI Taxonomy" id="4109"/>
    <lineage>
        <taxon>Eukaryota</taxon>
        <taxon>Viridiplantae</taxon>
        <taxon>Streptophyta</taxon>
        <taxon>Embryophyta</taxon>
        <taxon>Tracheophyta</taxon>
        <taxon>Spermatophyta</taxon>
        <taxon>Magnoliopsida</taxon>
        <taxon>eudicotyledons</taxon>
        <taxon>Gunneridae</taxon>
        <taxon>Pentapetalae</taxon>
        <taxon>asterids</taxon>
        <taxon>lamiids</taxon>
        <taxon>Solanales</taxon>
        <taxon>Solanaceae</taxon>
        <taxon>Solanoideae</taxon>
        <taxon>Solaneae</taxon>
        <taxon>Solanum</taxon>
    </lineage>
</organism>
<dbReference type="Gene3D" id="3.40.50.1820">
    <property type="entry name" value="alpha/beta hydrolase"/>
    <property type="match status" value="1"/>
</dbReference>
<proteinExistence type="inferred from homology"/>
<evidence type="ECO:0000313" key="4">
    <source>
        <dbReference type="Proteomes" id="UP000824120"/>
    </source>
</evidence>
<keyword evidence="4" id="KW-1185">Reference proteome</keyword>
<dbReference type="GO" id="GO:0016787">
    <property type="term" value="F:hydrolase activity"/>
    <property type="evidence" value="ECO:0007669"/>
    <property type="project" value="InterPro"/>
</dbReference>
<sequence length="191" mass="21345">MAYNRCRKKGGFQYICDSVKEGRFPQLTTIGTLQSLSVPGYSAICKMCRGRIHFSIASTIIHESCNHICSEVPSIVVALDYGLAPENRLPSQYHDMIDAVLWIKNQTCYLYGVSCSGNISFNSALKLLNKKLEPLCINGAILNQPLFGGKMRIKSEMRLATDPFFPLPVIDVLWDFALPKGTDRDMFFPIG</sequence>
<dbReference type="Pfam" id="PF07859">
    <property type="entry name" value="Abhydrolase_3"/>
    <property type="match status" value="1"/>
</dbReference>
<dbReference type="SUPFAM" id="SSF53474">
    <property type="entry name" value="alpha/beta-Hydrolases"/>
    <property type="match status" value="1"/>
</dbReference>
<evidence type="ECO:0000259" key="2">
    <source>
        <dbReference type="Pfam" id="PF07859"/>
    </source>
</evidence>
<comment type="similarity">
    <text evidence="1">Belongs to the 'GDXG' lipolytic enzyme family.</text>
</comment>
<dbReference type="Proteomes" id="UP000824120">
    <property type="component" value="Chromosome 7"/>
</dbReference>
<feature type="non-terminal residue" evidence="3">
    <location>
        <position position="1"/>
    </location>
</feature>
<dbReference type="InterPro" id="IPR013094">
    <property type="entry name" value="AB_hydrolase_3"/>
</dbReference>
<dbReference type="AlphaFoldDB" id="A0A9J5Y5G8"/>